<evidence type="ECO:0000313" key="2">
    <source>
        <dbReference type="Proteomes" id="UP001055159"/>
    </source>
</evidence>
<dbReference type="Proteomes" id="UP001055159">
    <property type="component" value="Chromosome"/>
</dbReference>
<protein>
    <recommendedName>
        <fullName evidence="3">Transcriptional regulator, AbiEi antitoxin, Type IV TA system</fullName>
    </recommendedName>
</protein>
<evidence type="ECO:0008006" key="3">
    <source>
        <dbReference type="Google" id="ProtNLM"/>
    </source>
</evidence>
<evidence type="ECO:0000313" key="1">
    <source>
        <dbReference type="EMBL" id="ULP38160.1"/>
    </source>
</evidence>
<keyword evidence="2" id="KW-1185">Reference proteome</keyword>
<organism evidence="1 2">
    <name type="scientific">Mycolicibacterium rufum</name>
    <dbReference type="NCBI Taxonomy" id="318424"/>
    <lineage>
        <taxon>Bacteria</taxon>
        <taxon>Bacillati</taxon>
        <taxon>Actinomycetota</taxon>
        <taxon>Actinomycetes</taxon>
        <taxon>Mycobacteriales</taxon>
        <taxon>Mycobacteriaceae</taxon>
        <taxon>Mycolicibacterium</taxon>
    </lineage>
</organism>
<name>A0ABY3ULZ0_9MYCO</name>
<reference evidence="1" key="1">
    <citation type="submission" date="2022-08" db="EMBL/GenBank/DDBJ databases">
        <title>Whole genome sequencing of non-tuberculosis mycobacteria type-strains.</title>
        <authorList>
            <person name="Igarashi Y."/>
            <person name="Osugi A."/>
            <person name="Mitarai S."/>
        </authorList>
    </citation>
    <scope>NUCLEOTIDE SEQUENCE</scope>
    <source>
        <strain evidence="1">JCM 16372</strain>
    </source>
</reference>
<dbReference type="RefSeq" id="WP_052428742.1">
    <property type="nucleotide sequence ID" value="NZ_CP092427.2"/>
</dbReference>
<proteinExistence type="predicted"/>
<sequence>MDEIFQIFRGSEALADGRLTRGALRYNFRRLYPDIYIPATALPSLRDRTIGASLWSRGAGVIAGRAAAALHGVPWVDDGMPIEMIRRCPRPPRGIIVRNEAITADEITVIDGIPVTTPARTAFDLARHLPRAPAVGYLDALARATGVGIGDVLRLVGRYRASRWWRHAIETVGLMDGRADSLQATSVRLLLRKQWSDVPHVHVRLGTDFFVDIGYRVPKIALDVVDKSHTEIFANRWCGGMRPEFARKARYVAGAGWIYILVFRESTVGGVLALTQNAFDKRGYRPRRGGISLD</sequence>
<dbReference type="EMBL" id="CP092427">
    <property type="protein sequence ID" value="ULP38160.1"/>
    <property type="molecule type" value="Genomic_DNA"/>
</dbReference>
<gene>
    <name evidence="1" type="ORF">MJO55_06955</name>
</gene>
<accession>A0ABY3ULZ0</accession>